<feature type="region of interest" description="Disordered" evidence="1">
    <location>
        <begin position="1"/>
        <end position="26"/>
    </location>
</feature>
<keyword evidence="4" id="KW-1185">Reference proteome</keyword>
<dbReference type="Proteomes" id="UP000290289">
    <property type="component" value="Chromosome 2"/>
</dbReference>
<sequence length="154" mass="16390">MKDSCTTASRTQDPGGSRLDLAEQPRSTASCAPRFVATAELAKATAVMRGSVWNRRTVQRLQQLLISTVGSMKVKLLLCCCIGFTLIVLASRSASYQLSLGEAAAGGKLSFTIRVEGRREAVRKVKDRRVGEVRGSEMAVTMAPMALTVGAAAV</sequence>
<name>A0A498KHE7_MALDO</name>
<accession>A0A498KHE7</accession>
<organism evidence="3 4">
    <name type="scientific">Malus domestica</name>
    <name type="common">Apple</name>
    <name type="synonym">Pyrus malus</name>
    <dbReference type="NCBI Taxonomy" id="3750"/>
    <lineage>
        <taxon>Eukaryota</taxon>
        <taxon>Viridiplantae</taxon>
        <taxon>Streptophyta</taxon>
        <taxon>Embryophyta</taxon>
        <taxon>Tracheophyta</taxon>
        <taxon>Spermatophyta</taxon>
        <taxon>Magnoliopsida</taxon>
        <taxon>eudicotyledons</taxon>
        <taxon>Gunneridae</taxon>
        <taxon>Pentapetalae</taxon>
        <taxon>rosids</taxon>
        <taxon>fabids</taxon>
        <taxon>Rosales</taxon>
        <taxon>Rosaceae</taxon>
        <taxon>Amygdaloideae</taxon>
        <taxon>Maleae</taxon>
        <taxon>Malus</taxon>
    </lineage>
</organism>
<protein>
    <submittedName>
        <fullName evidence="3">Uncharacterized protein</fullName>
    </submittedName>
</protein>
<dbReference type="EMBL" id="RDQH01000328">
    <property type="protein sequence ID" value="RXI06847.1"/>
    <property type="molecule type" value="Genomic_DNA"/>
</dbReference>
<evidence type="ECO:0000256" key="2">
    <source>
        <dbReference type="SAM" id="Phobius"/>
    </source>
</evidence>
<keyword evidence="2" id="KW-1133">Transmembrane helix</keyword>
<evidence type="ECO:0000256" key="1">
    <source>
        <dbReference type="SAM" id="MobiDB-lite"/>
    </source>
</evidence>
<dbReference type="AlphaFoldDB" id="A0A498KHE7"/>
<proteinExistence type="predicted"/>
<keyword evidence="2" id="KW-0472">Membrane</keyword>
<evidence type="ECO:0000313" key="4">
    <source>
        <dbReference type="Proteomes" id="UP000290289"/>
    </source>
</evidence>
<keyword evidence="2" id="KW-0812">Transmembrane</keyword>
<dbReference type="STRING" id="3750.A0A498KHE7"/>
<reference evidence="3 4" key="1">
    <citation type="submission" date="2018-10" db="EMBL/GenBank/DDBJ databases">
        <title>A high-quality apple genome assembly.</title>
        <authorList>
            <person name="Hu J."/>
        </authorList>
    </citation>
    <scope>NUCLEOTIDE SEQUENCE [LARGE SCALE GENOMIC DNA]</scope>
    <source>
        <strain evidence="4">cv. HFTH1</strain>
        <tissue evidence="3">Young leaf</tissue>
    </source>
</reference>
<gene>
    <name evidence="3" type="ORF">DVH24_025983</name>
</gene>
<feature type="transmembrane region" description="Helical" evidence="2">
    <location>
        <begin position="64"/>
        <end position="90"/>
    </location>
</feature>
<evidence type="ECO:0000313" key="3">
    <source>
        <dbReference type="EMBL" id="RXI06847.1"/>
    </source>
</evidence>
<feature type="compositionally biased region" description="Polar residues" evidence="1">
    <location>
        <begin position="1"/>
        <end position="14"/>
    </location>
</feature>
<comment type="caution">
    <text evidence="3">The sequence shown here is derived from an EMBL/GenBank/DDBJ whole genome shotgun (WGS) entry which is preliminary data.</text>
</comment>